<feature type="transmembrane region" description="Helical" evidence="5">
    <location>
        <begin position="404"/>
        <end position="423"/>
    </location>
</feature>
<dbReference type="InterPro" id="IPR019734">
    <property type="entry name" value="TPR_rpt"/>
</dbReference>
<keyword evidence="6" id="KW-0732">Signal</keyword>
<dbReference type="SUPFAM" id="SSF46894">
    <property type="entry name" value="C-terminal effector domain of the bipartite response regulators"/>
    <property type="match status" value="1"/>
</dbReference>
<organism evidence="7 8">
    <name type="scientific">Seonamhaeicola marinus</name>
    <dbReference type="NCBI Taxonomy" id="1912246"/>
    <lineage>
        <taxon>Bacteria</taxon>
        <taxon>Pseudomonadati</taxon>
        <taxon>Bacteroidota</taxon>
        <taxon>Flavobacteriia</taxon>
        <taxon>Flavobacteriales</taxon>
        <taxon>Flavobacteriaceae</taxon>
    </lineage>
</organism>
<dbReference type="SMART" id="SM00028">
    <property type="entry name" value="TPR"/>
    <property type="match status" value="5"/>
</dbReference>
<dbReference type="GO" id="GO:0001965">
    <property type="term" value="F:G-protein alpha-subunit binding"/>
    <property type="evidence" value="ECO:0007669"/>
    <property type="project" value="TreeGrafter"/>
</dbReference>
<dbReference type="GO" id="GO:0005938">
    <property type="term" value="C:cell cortex"/>
    <property type="evidence" value="ECO:0007669"/>
    <property type="project" value="TreeGrafter"/>
</dbReference>
<protein>
    <submittedName>
        <fullName evidence="7">Tetratricopeptide repeat protein</fullName>
    </submittedName>
</protein>
<feature type="chain" id="PRO_5022859438" evidence="6">
    <location>
        <begin position="22"/>
        <end position="578"/>
    </location>
</feature>
<feature type="repeat" description="TPR" evidence="4">
    <location>
        <begin position="240"/>
        <end position="273"/>
    </location>
</feature>
<dbReference type="Proteomes" id="UP000323930">
    <property type="component" value="Unassembled WGS sequence"/>
</dbReference>
<comment type="caution">
    <text evidence="7">The sequence shown here is derived from an EMBL/GenBank/DDBJ whole genome shotgun (WGS) entry which is preliminary data.</text>
</comment>
<proteinExistence type="predicted"/>
<feature type="repeat" description="TPR" evidence="4">
    <location>
        <begin position="200"/>
        <end position="233"/>
    </location>
</feature>
<dbReference type="InterPro" id="IPR011990">
    <property type="entry name" value="TPR-like_helical_dom_sf"/>
</dbReference>
<dbReference type="InterPro" id="IPR052386">
    <property type="entry name" value="GPSM"/>
</dbReference>
<keyword evidence="3" id="KW-0677">Repeat</keyword>
<reference evidence="7 8" key="1">
    <citation type="submission" date="2019-08" db="EMBL/GenBank/DDBJ databases">
        <title>Seonamhaeicola sediminis sp. nov., isolated from marine sediment.</title>
        <authorList>
            <person name="Cao W.R."/>
        </authorList>
    </citation>
    <scope>NUCLEOTIDE SEQUENCE [LARGE SCALE GENOMIC DNA]</scope>
    <source>
        <strain evidence="7 8">B011</strain>
    </source>
</reference>
<keyword evidence="8" id="KW-1185">Reference proteome</keyword>
<evidence type="ECO:0000256" key="6">
    <source>
        <dbReference type="SAM" id="SignalP"/>
    </source>
</evidence>
<evidence type="ECO:0000313" key="7">
    <source>
        <dbReference type="EMBL" id="TYA78461.1"/>
    </source>
</evidence>
<name>A0A5D0I6F5_9FLAO</name>
<dbReference type="GO" id="GO:0003677">
    <property type="term" value="F:DNA binding"/>
    <property type="evidence" value="ECO:0007669"/>
    <property type="project" value="InterPro"/>
</dbReference>
<dbReference type="RefSeq" id="WP_148541481.1">
    <property type="nucleotide sequence ID" value="NZ_VSDQ01000577.1"/>
</dbReference>
<dbReference type="PANTHER" id="PTHR45954:SF1">
    <property type="entry name" value="LD33695P"/>
    <property type="match status" value="1"/>
</dbReference>
<dbReference type="InterPro" id="IPR016032">
    <property type="entry name" value="Sig_transdc_resp-reg_C-effctor"/>
</dbReference>
<dbReference type="GO" id="GO:0006355">
    <property type="term" value="P:regulation of DNA-templated transcription"/>
    <property type="evidence" value="ECO:0007669"/>
    <property type="project" value="InterPro"/>
</dbReference>
<gene>
    <name evidence="7" type="ORF">FUA24_08880</name>
</gene>
<feature type="repeat" description="TPR" evidence="4">
    <location>
        <begin position="120"/>
        <end position="153"/>
    </location>
</feature>
<accession>A0A5D0I6F5</accession>
<dbReference type="SUPFAM" id="SSF48452">
    <property type="entry name" value="TPR-like"/>
    <property type="match status" value="1"/>
</dbReference>
<dbReference type="Gene3D" id="1.25.40.10">
    <property type="entry name" value="Tetratricopeptide repeat domain"/>
    <property type="match status" value="2"/>
</dbReference>
<keyword evidence="2" id="KW-0963">Cytoplasm</keyword>
<keyword evidence="5" id="KW-0812">Transmembrane</keyword>
<dbReference type="PROSITE" id="PS50005">
    <property type="entry name" value="TPR"/>
    <property type="match status" value="4"/>
</dbReference>
<keyword evidence="4" id="KW-0802">TPR repeat</keyword>
<dbReference type="PANTHER" id="PTHR45954">
    <property type="entry name" value="LD33695P"/>
    <property type="match status" value="1"/>
</dbReference>
<evidence type="ECO:0000256" key="4">
    <source>
        <dbReference type="PROSITE-ProRule" id="PRU00339"/>
    </source>
</evidence>
<sequence>MKSLFCIILILLFNTSFLAQTKIDSLRNVFENTSKTDSIRFNAGTDLLYSQLGINLEDAKVTGNKLIQLAIKANNKLWLAQANRYTGTANAINGEFVKANTYFFKSFNILSSLDHKKELTTTLNNIGTVFYELGNYTQAQDYLLRSLKLAEELSYEDLASRALNNLGNVHQDLRNNNEALDYYQRSLSLKEKLGQKHRLPAAYNNLGLAYSNLKDSRQAIKSLEKSAKLAKELNDKRSESRAYSNIGIQYSKQKKYDQALTYFNKSILIKTKIKDNDGLASAFLYRGQNYLAMKDFNSAKTDCLLSLEMTGKSGALNLQKEGCDCVSKSFEGIGNYRSAFLYNQKFIILKDSIFNKEKTKEITRNEMKYEFEKEQLADSIAFQKQQTAQKVTFQKNLNKQHRKFYITLIASIIAISLLLFTYVKHKQNLKLKTSELEFKQKDLTNLAVNISNNHEWAESLAQRLDNLKAATGRKRAKELEDLETEIKNKIWVNNTSDKFYQQIDELGSSFYNKLTSQFDGLTKTDIRLCSLIKLNLNTKQIATLQNINPSSVKMSRNRLRKKLNLSPDEDLTGFLRSL</sequence>
<dbReference type="Pfam" id="PF13424">
    <property type="entry name" value="TPR_12"/>
    <property type="match status" value="2"/>
</dbReference>
<dbReference type="GO" id="GO:0005092">
    <property type="term" value="F:GDP-dissociation inhibitor activity"/>
    <property type="evidence" value="ECO:0007669"/>
    <property type="project" value="TreeGrafter"/>
</dbReference>
<feature type="repeat" description="TPR" evidence="4">
    <location>
        <begin position="160"/>
        <end position="193"/>
    </location>
</feature>
<dbReference type="AlphaFoldDB" id="A0A5D0I6F5"/>
<dbReference type="EMBL" id="VSDQ01000577">
    <property type="protein sequence ID" value="TYA78461.1"/>
    <property type="molecule type" value="Genomic_DNA"/>
</dbReference>
<dbReference type="Pfam" id="PF13374">
    <property type="entry name" value="TPR_10"/>
    <property type="match status" value="1"/>
</dbReference>
<dbReference type="OrthoDB" id="1090267at2"/>
<evidence type="ECO:0000256" key="1">
    <source>
        <dbReference type="ARBA" id="ARBA00004496"/>
    </source>
</evidence>
<keyword evidence="5" id="KW-0472">Membrane</keyword>
<evidence type="ECO:0000256" key="3">
    <source>
        <dbReference type="ARBA" id="ARBA00022737"/>
    </source>
</evidence>
<evidence type="ECO:0000256" key="2">
    <source>
        <dbReference type="ARBA" id="ARBA00022490"/>
    </source>
</evidence>
<comment type="subcellular location">
    <subcellularLocation>
        <location evidence="1">Cytoplasm</location>
    </subcellularLocation>
</comment>
<evidence type="ECO:0000313" key="8">
    <source>
        <dbReference type="Proteomes" id="UP000323930"/>
    </source>
</evidence>
<evidence type="ECO:0000256" key="5">
    <source>
        <dbReference type="SAM" id="Phobius"/>
    </source>
</evidence>
<feature type="signal peptide" evidence="6">
    <location>
        <begin position="1"/>
        <end position="21"/>
    </location>
</feature>
<keyword evidence="5" id="KW-1133">Transmembrane helix</keyword>